<accession>A0A174YUI8</accession>
<dbReference type="SUPFAM" id="SSF52540">
    <property type="entry name" value="P-loop containing nucleoside triphosphate hydrolases"/>
    <property type="match status" value="1"/>
</dbReference>
<dbReference type="InterPro" id="IPR014015">
    <property type="entry name" value="Helicase_SF3_DNA-vir"/>
</dbReference>
<keyword evidence="1" id="KW-0547">Nucleotide-binding</keyword>
<evidence type="ECO:0000256" key="2">
    <source>
        <dbReference type="ARBA" id="ARBA00022840"/>
    </source>
</evidence>
<dbReference type="Proteomes" id="UP000095621">
    <property type="component" value="Unassembled WGS sequence"/>
</dbReference>
<organism evidence="4 5">
    <name type="scientific">Lachnospira eligens</name>
    <dbReference type="NCBI Taxonomy" id="39485"/>
    <lineage>
        <taxon>Bacteria</taxon>
        <taxon>Bacillati</taxon>
        <taxon>Bacillota</taxon>
        <taxon>Clostridia</taxon>
        <taxon>Lachnospirales</taxon>
        <taxon>Lachnospiraceae</taxon>
        <taxon>Lachnospira</taxon>
    </lineage>
</organism>
<keyword evidence="2" id="KW-0067">ATP-binding</keyword>
<dbReference type="PROSITE" id="PS51206">
    <property type="entry name" value="SF3_HELICASE_1"/>
    <property type="match status" value="1"/>
</dbReference>
<evidence type="ECO:0000256" key="1">
    <source>
        <dbReference type="ARBA" id="ARBA00022741"/>
    </source>
</evidence>
<evidence type="ECO:0000313" key="4">
    <source>
        <dbReference type="EMBL" id="CUQ77197.1"/>
    </source>
</evidence>
<dbReference type="Gene3D" id="3.90.1600.10">
    <property type="entry name" value="Palm domain of DNA polymerase"/>
    <property type="match status" value="1"/>
</dbReference>
<dbReference type="Gene3D" id="3.40.50.300">
    <property type="entry name" value="P-loop containing nucleotide triphosphate hydrolases"/>
    <property type="match status" value="1"/>
</dbReference>
<proteinExistence type="predicted"/>
<reference evidence="4 5" key="1">
    <citation type="submission" date="2015-09" db="EMBL/GenBank/DDBJ databases">
        <authorList>
            <consortium name="Pathogen Informatics"/>
        </authorList>
    </citation>
    <scope>NUCLEOTIDE SEQUENCE [LARGE SCALE GENOMIC DNA]</scope>
    <source>
        <strain evidence="4 5">2789STDY5834875</strain>
    </source>
</reference>
<gene>
    <name evidence="4" type="ORF">ERS852490_01442</name>
</gene>
<dbReference type="SUPFAM" id="SSF56672">
    <property type="entry name" value="DNA/RNA polymerases"/>
    <property type="match status" value="1"/>
</dbReference>
<dbReference type="GO" id="GO:0005524">
    <property type="term" value="F:ATP binding"/>
    <property type="evidence" value="ECO:0007669"/>
    <property type="project" value="UniProtKB-KW"/>
</dbReference>
<dbReference type="InterPro" id="IPR023211">
    <property type="entry name" value="DNA_pol_palm_dom_sf"/>
</dbReference>
<evidence type="ECO:0000313" key="5">
    <source>
        <dbReference type="Proteomes" id="UP000095621"/>
    </source>
</evidence>
<name>A0A174YUI8_9FIRM</name>
<sequence length="1400" mass="160069">MLDFFKISARSKKQGVTEIYPRFIINNRSTDLMIRGGDFYAVWIEESGLWSTDEQDVIQMIDHELDKFADEYKQHSMGESVYILHMWDSETGVIDSWHKYCQKQMRDNFHPLDETLIFANTKTTKKDYASKRLGYPLEKGDTSAWDKLISTLYSPEERHKIEWAIGAVITGDSKWIQKFMVFYGAAGTGKSTILNVIQELFKGYYSVFDAKALGSSSNVFALEAFKTNPLVAIQHDGDLSHIEDNTRLNSLVSHELMTVNEKFKSTYSNRFNAFLFMGTNKPVKITDGKSGLIRRLIDVTPSGNKLNSREYKQVVKQVGFELGAIAYHCKTVYEEEPDAYDSYIPIDMMGASNDFYNFVMDSYFVFSRDDETTLKASWEMYKVYCDDAKVPYPYSQRIFKEELKNYFKEYEEEPDSKGRMKNIYRKFKKEIFESEKKSEGKNENVNSESWLVIEESTGNTTFSKECCRCPAQYATDNETPTMPWDKVTTKLSDIDESRLHYVKVPENHIVIDFDIKDEKGEKSFEKNLAEASKWPPTYAEISKGGAGIHLHYIYTGDVTKLSRIFADEIEIKVFTGKSSLRRKLTKCNNLPIATISSGLPLKEEKKMVSGEVIKSERSLRELIKRNLLKEIHPGTKPSMDFIVKILDDAYSSGLKYDVSDMKNAIIGFAAQSSNHSDYCLKLVDQIKWKSEDMDSSNDADSDEPIFYDIEVFPNLFLVNWKIQGEGRSVIRMINPSPSDIEELTRFKLVGFNCRRYDNHLIYARMMGYINEQLYDLSQRIISGDRNAFFGAAYNLSYTDVYDFASAGNKKSLKKLEIEMSNKANDPTSKMDDSLRRMLKTIKHQELGLPWDKPVPKEMWVKVAEYCDNDVIATEAAFNYLSADWTARQILADLADMTVNDTTNTLTTKIIFGNNKKPQNEFHYRDLSKPVPPEDIDEKTYQFLSKSCPRMMEKTHGEAGSLLPYFPGYKFENGKSTYRGEDVGEGGFAQGVPGMYGNVALLDIASMHPHSVIAECLFGVRYTKAFQDIVEGRVSIKHKAWDEVNHMLDGKLTPYIQKVIDGEMSAKQLANALKTAINSVYGLTSANFDNPFRDIRNKDNIVAKRGALFMIDLKNEVLKRGFQVAHIKTDSIKIPDATPEIIKFVMDFGERYGYTFEHEATYDRMCLVNDAVYIAKYKDADDCKKMYGYIPGDNEEHSNQWTATGTQFAVPYLFKTLFSHEKIEFVDMCETFSVSKGDLYLDMNEGLTDVSGLEKELDKLESSYKKGKISDTTFEPQAAELVEKIKAGHDLHFVGRVGQFTPIKRGCGGGVLYRVNDGKNYAASGSTGFRWLESESVKAANMYDDIDRSFYQRLIDDAVDTISKYGDFEWFVSDDPYICKVTPGFMNIPEDADEDEWMPFN</sequence>
<dbReference type="InterPro" id="IPR043502">
    <property type="entry name" value="DNA/RNA_pol_sf"/>
</dbReference>
<dbReference type="InterPro" id="IPR045455">
    <property type="entry name" value="NrS-1_pol-like_helicase"/>
</dbReference>
<dbReference type="EMBL" id="CZBU01000003">
    <property type="protein sequence ID" value="CUQ77197.1"/>
    <property type="molecule type" value="Genomic_DNA"/>
</dbReference>
<protein>
    <submittedName>
        <fullName evidence="4">Phage/plasmid primase, P4 family, C-terminal domain</fullName>
    </submittedName>
</protein>
<dbReference type="RefSeq" id="WP_055215601.1">
    <property type="nucleotide sequence ID" value="NZ_CZBU01000003.1"/>
</dbReference>
<dbReference type="Pfam" id="PF19263">
    <property type="entry name" value="DUF5906"/>
    <property type="match status" value="1"/>
</dbReference>
<dbReference type="OrthoDB" id="2008320at2"/>
<dbReference type="InterPro" id="IPR027417">
    <property type="entry name" value="P-loop_NTPase"/>
</dbReference>
<evidence type="ECO:0000259" key="3">
    <source>
        <dbReference type="PROSITE" id="PS51206"/>
    </source>
</evidence>
<feature type="domain" description="SF3 helicase" evidence="3">
    <location>
        <begin position="156"/>
        <end position="373"/>
    </location>
</feature>